<keyword evidence="1" id="KW-1133">Transmembrane helix</keyword>
<feature type="transmembrane region" description="Helical" evidence="1">
    <location>
        <begin position="36"/>
        <end position="69"/>
    </location>
</feature>
<keyword evidence="1" id="KW-0472">Membrane</keyword>
<protein>
    <submittedName>
        <fullName evidence="2">Putative secreted protein</fullName>
    </submittedName>
</protein>
<dbReference type="EMBL" id="GIIL01006670">
    <property type="protein sequence ID" value="NOV50396.1"/>
    <property type="molecule type" value="Transcribed_RNA"/>
</dbReference>
<evidence type="ECO:0000256" key="1">
    <source>
        <dbReference type="SAM" id="Phobius"/>
    </source>
</evidence>
<sequence length="78" mass="8765">MSLISCKLLFPIPFTHSIFPLLAPCSKQSMLRICSIYLAFLLIIVFNMIVSSPILCSISSLVTLFTILLQHHISKLSR</sequence>
<dbReference type="AlphaFoldDB" id="A0A6M2DVK4"/>
<accession>A0A6M2DVK4</accession>
<name>A0A6M2DVK4_XENCH</name>
<reference evidence="2" key="1">
    <citation type="submission" date="2020-03" db="EMBL/GenBank/DDBJ databases">
        <title>Transcriptomic Profiling of the Digestive Tract of the Rat Flea, Xenopsylla cheopis, Following Blood Feeding and Infection with Yersinia pestis.</title>
        <authorList>
            <person name="Bland D.M."/>
            <person name="Martens C.A."/>
            <person name="Virtaneva K."/>
            <person name="Kanakabandi K."/>
            <person name="Long D."/>
            <person name="Rosenke R."/>
            <person name="Saturday G.A."/>
            <person name="Hoyt F.H."/>
            <person name="Bruno D.P."/>
            <person name="Ribeiro J.M.C."/>
            <person name="Hinnebusch J."/>
        </authorList>
    </citation>
    <scope>NUCLEOTIDE SEQUENCE</scope>
</reference>
<proteinExistence type="predicted"/>
<evidence type="ECO:0000313" key="2">
    <source>
        <dbReference type="EMBL" id="NOV50396.1"/>
    </source>
</evidence>
<keyword evidence="1" id="KW-0812">Transmembrane</keyword>
<organism evidence="2">
    <name type="scientific">Xenopsylla cheopis</name>
    <name type="common">Oriental rat flea</name>
    <name type="synonym">Pulex cheopis</name>
    <dbReference type="NCBI Taxonomy" id="163159"/>
    <lineage>
        <taxon>Eukaryota</taxon>
        <taxon>Metazoa</taxon>
        <taxon>Ecdysozoa</taxon>
        <taxon>Arthropoda</taxon>
        <taxon>Hexapoda</taxon>
        <taxon>Insecta</taxon>
        <taxon>Pterygota</taxon>
        <taxon>Neoptera</taxon>
        <taxon>Endopterygota</taxon>
        <taxon>Siphonaptera</taxon>
        <taxon>Pulicidae</taxon>
        <taxon>Xenopsyllinae</taxon>
        <taxon>Xenopsylla</taxon>
    </lineage>
</organism>